<gene>
    <name evidence="1" type="ORF">S12H4_22048</name>
</gene>
<name>X1T039_9ZZZZ</name>
<sequence length="173" mass="18273">MRIGRSKARAISEITIDADVDFNSHAITEMGNITMVENSGVQLLAALAVDGGWSGETVIATAGENITKFETVYLNADTTVYRSDATSAATMPIKGIALEDVGIGTTGVFLIKGFYRSDTHGFTVAAFLYASGVVATLTETAPVTGGHQVQRVGIVVSDDIIWFRPDLTVVEVA</sequence>
<accession>X1T039</accession>
<comment type="caution">
    <text evidence="1">The sequence shown here is derived from an EMBL/GenBank/DDBJ whole genome shotgun (WGS) entry which is preliminary data.</text>
</comment>
<reference evidence="1" key="1">
    <citation type="journal article" date="2014" name="Front. Microbiol.">
        <title>High frequency of phylogenetically diverse reductive dehalogenase-homologous genes in deep subseafloor sedimentary metagenomes.</title>
        <authorList>
            <person name="Kawai M."/>
            <person name="Futagami T."/>
            <person name="Toyoda A."/>
            <person name="Takaki Y."/>
            <person name="Nishi S."/>
            <person name="Hori S."/>
            <person name="Arai W."/>
            <person name="Tsubouchi T."/>
            <person name="Morono Y."/>
            <person name="Uchiyama I."/>
            <person name="Ito T."/>
            <person name="Fujiyama A."/>
            <person name="Inagaki F."/>
            <person name="Takami H."/>
        </authorList>
    </citation>
    <scope>NUCLEOTIDE SEQUENCE</scope>
    <source>
        <strain evidence="1">Expedition CK06-06</strain>
    </source>
</reference>
<protein>
    <submittedName>
        <fullName evidence="1">Uncharacterized protein</fullName>
    </submittedName>
</protein>
<dbReference type="EMBL" id="BARW01011432">
    <property type="protein sequence ID" value="GAI73439.1"/>
    <property type="molecule type" value="Genomic_DNA"/>
</dbReference>
<organism evidence="1">
    <name type="scientific">marine sediment metagenome</name>
    <dbReference type="NCBI Taxonomy" id="412755"/>
    <lineage>
        <taxon>unclassified sequences</taxon>
        <taxon>metagenomes</taxon>
        <taxon>ecological metagenomes</taxon>
    </lineage>
</organism>
<evidence type="ECO:0000313" key="1">
    <source>
        <dbReference type="EMBL" id="GAI73439.1"/>
    </source>
</evidence>
<proteinExistence type="predicted"/>
<dbReference type="AlphaFoldDB" id="X1T039"/>